<dbReference type="Pfam" id="PF00271">
    <property type="entry name" value="Helicase_C"/>
    <property type="match status" value="1"/>
</dbReference>
<organism evidence="7 8">
    <name type="scientific">Coptis chinensis</name>
    <dbReference type="NCBI Taxonomy" id="261450"/>
    <lineage>
        <taxon>Eukaryota</taxon>
        <taxon>Viridiplantae</taxon>
        <taxon>Streptophyta</taxon>
        <taxon>Embryophyta</taxon>
        <taxon>Tracheophyta</taxon>
        <taxon>Spermatophyta</taxon>
        <taxon>Magnoliopsida</taxon>
        <taxon>Ranunculales</taxon>
        <taxon>Ranunculaceae</taxon>
        <taxon>Coptidoideae</taxon>
        <taxon>Coptis</taxon>
    </lineage>
</organism>
<dbReference type="InterPro" id="IPR002464">
    <property type="entry name" value="DNA/RNA_helicase_DEAH_CS"/>
</dbReference>
<dbReference type="GO" id="GO:0005524">
    <property type="term" value="F:ATP binding"/>
    <property type="evidence" value="ECO:0007669"/>
    <property type="project" value="UniProtKB-KW"/>
</dbReference>
<evidence type="ECO:0000256" key="3">
    <source>
        <dbReference type="ARBA" id="ARBA00022806"/>
    </source>
</evidence>
<dbReference type="InterPro" id="IPR014001">
    <property type="entry name" value="Helicase_ATP-bd"/>
</dbReference>
<dbReference type="Gene3D" id="3.30.160.20">
    <property type="match status" value="1"/>
</dbReference>
<sequence length="730" mass="81469">MKVVVVVVITGETGCGKTTQVPQYILEAEIKTERGAACSIICTQPRRISAMAVSERVAVERGKSGLLVDRNLKGVSHIIVDEIHERGTNEDFLLVVLKDLLPRRPELRLILMSATLNAELFSSYFGGAPMVYIPEFTYPVRTHFLEDVLEVTRYDLTPYNQTDDYGQDKSWKTQKQTLRKRKSQITFIVEDALEVANFKDYSPQTQDSLSCWNPDSIGFNLIENVLCHKCSNETPGAILVFMTGWDDINALKDQLQAHPLLGDPSRVLLLSCHGSMASSKQRLIFHKPEGGVRKIVLSTNIAETSITIDDVVFRRGRAGRVQPGVCFRLYPRCVYDAFADNQLPELLRTPLQSICLQIKSLQLGSISEFLSRALQSPELLSVRRHLSILPVEPRLGKMLIMGAIFNCLDPILTVVAGLSVRDPFLMPTDKKDLAEHAKAQFAAGDYSDHHANDDLHVYNLWSNDGSLIRAVICAGLFPGICSVVNKETSVSLKTMEDGRVLLYSNSVNGRESNIPYPWLVFNEKVKVNSVFLRDSTAISDSMLLLFGGKLSRGDNDRHLKMLGGYLEFFMKPTLAETYTNLKRGLEKIIQIKIQRKKKKQNRFVFGHQILKPSKVTPAAAPLPPVVISRNGYGTGGGGDNAKNQLQTLVTRAGHENPVYKAYLVKNNQFQAMVINGMQFTGQPCNNRKLAEKDAAPQPLLSLTGRLQACPVDIERVSLLLKQKRKHHQST</sequence>
<name>A0A835I8D6_9MAGN</name>
<dbReference type="SMART" id="SM00487">
    <property type="entry name" value="DEXDc"/>
    <property type="match status" value="1"/>
</dbReference>
<evidence type="ECO:0000259" key="6">
    <source>
        <dbReference type="PROSITE" id="PS51192"/>
    </source>
</evidence>
<dbReference type="InterPro" id="IPR007502">
    <property type="entry name" value="Helicase-assoc_dom"/>
</dbReference>
<gene>
    <name evidence="7" type="ORF">IFM89_033596</name>
</gene>
<comment type="similarity">
    <text evidence="5">Belongs to the DExH box helicase family.</text>
</comment>
<dbReference type="PROSITE" id="PS51192">
    <property type="entry name" value="HELICASE_ATP_BIND_1"/>
    <property type="match status" value="1"/>
</dbReference>
<keyword evidence="8" id="KW-1185">Reference proteome</keyword>
<protein>
    <recommendedName>
        <fullName evidence="6">Helicase ATP-binding domain-containing protein</fullName>
    </recommendedName>
</protein>
<dbReference type="Pfam" id="PF07717">
    <property type="entry name" value="OB_NTP_bind"/>
    <property type="match status" value="1"/>
</dbReference>
<dbReference type="Proteomes" id="UP000631114">
    <property type="component" value="Unassembled WGS sequence"/>
</dbReference>
<evidence type="ECO:0000256" key="2">
    <source>
        <dbReference type="ARBA" id="ARBA00022801"/>
    </source>
</evidence>
<dbReference type="OrthoDB" id="5600252at2759"/>
<evidence type="ECO:0000256" key="1">
    <source>
        <dbReference type="ARBA" id="ARBA00022741"/>
    </source>
</evidence>
<evidence type="ECO:0000256" key="5">
    <source>
        <dbReference type="ARBA" id="ARBA00060772"/>
    </source>
</evidence>
<dbReference type="InterPro" id="IPR014720">
    <property type="entry name" value="dsRBD_dom"/>
</dbReference>
<dbReference type="AlphaFoldDB" id="A0A835I8D6"/>
<dbReference type="SUPFAM" id="SSF52540">
    <property type="entry name" value="P-loop containing nucleoside triphosphate hydrolases"/>
    <property type="match status" value="1"/>
</dbReference>
<dbReference type="InterPro" id="IPR001650">
    <property type="entry name" value="Helicase_C-like"/>
</dbReference>
<dbReference type="InterPro" id="IPR027417">
    <property type="entry name" value="P-loop_NTPase"/>
</dbReference>
<dbReference type="GO" id="GO:0016787">
    <property type="term" value="F:hydrolase activity"/>
    <property type="evidence" value="ECO:0007669"/>
    <property type="project" value="UniProtKB-KW"/>
</dbReference>
<dbReference type="Pfam" id="PF26026">
    <property type="entry name" value="RNA_hel_CTD"/>
    <property type="match status" value="1"/>
</dbReference>
<dbReference type="PROSITE" id="PS00690">
    <property type="entry name" value="DEAH_ATP_HELICASE"/>
    <property type="match status" value="1"/>
</dbReference>
<keyword evidence="2" id="KW-0378">Hydrolase</keyword>
<dbReference type="GO" id="GO:0003723">
    <property type="term" value="F:RNA binding"/>
    <property type="evidence" value="ECO:0007669"/>
    <property type="project" value="TreeGrafter"/>
</dbReference>
<accession>A0A835I8D6</accession>
<dbReference type="Gene3D" id="1.20.120.1080">
    <property type="match status" value="1"/>
</dbReference>
<dbReference type="EMBL" id="JADFTS010000004">
    <property type="protein sequence ID" value="KAF9611592.1"/>
    <property type="molecule type" value="Genomic_DNA"/>
</dbReference>
<dbReference type="Gene3D" id="3.40.50.300">
    <property type="entry name" value="P-loop containing nucleotide triphosphate hydrolases"/>
    <property type="match status" value="4"/>
</dbReference>
<keyword evidence="3" id="KW-0347">Helicase</keyword>
<dbReference type="SMART" id="SM00847">
    <property type="entry name" value="HA2"/>
    <property type="match status" value="1"/>
</dbReference>
<dbReference type="InterPro" id="IPR011709">
    <property type="entry name" value="DEAD-box_helicase_OB_fold"/>
</dbReference>
<evidence type="ECO:0000256" key="4">
    <source>
        <dbReference type="ARBA" id="ARBA00022840"/>
    </source>
</evidence>
<dbReference type="Pfam" id="PF21010">
    <property type="entry name" value="HA2_C"/>
    <property type="match status" value="1"/>
</dbReference>
<dbReference type="CDD" id="cd18791">
    <property type="entry name" value="SF2_C_RHA"/>
    <property type="match status" value="1"/>
</dbReference>
<proteinExistence type="inferred from homology"/>
<evidence type="ECO:0000313" key="7">
    <source>
        <dbReference type="EMBL" id="KAF9611592.1"/>
    </source>
</evidence>
<keyword evidence="1" id="KW-0547">Nucleotide-binding</keyword>
<dbReference type="GO" id="GO:0004386">
    <property type="term" value="F:helicase activity"/>
    <property type="evidence" value="ECO:0007669"/>
    <property type="project" value="UniProtKB-KW"/>
</dbReference>
<dbReference type="InterPro" id="IPR059023">
    <property type="entry name" value="RNA_hel_CTD"/>
</dbReference>
<reference evidence="7 8" key="1">
    <citation type="submission" date="2020-10" db="EMBL/GenBank/DDBJ databases">
        <title>The Coptis chinensis genome and diversification of protoberbering-type alkaloids.</title>
        <authorList>
            <person name="Wang B."/>
            <person name="Shu S."/>
            <person name="Song C."/>
            <person name="Liu Y."/>
        </authorList>
    </citation>
    <scope>NUCLEOTIDE SEQUENCE [LARGE SCALE GENOMIC DNA]</scope>
    <source>
        <strain evidence="7">HL-2020</strain>
        <tissue evidence="7">Leaf</tissue>
    </source>
</reference>
<feature type="domain" description="Helicase ATP-binding" evidence="6">
    <location>
        <begin position="1"/>
        <end position="134"/>
    </location>
</feature>
<dbReference type="PANTHER" id="PTHR18934">
    <property type="entry name" value="ATP-DEPENDENT RNA HELICASE"/>
    <property type="match status" value="1"/>
</dbReference>
<dbReference type="CDD" id="cd17917">
    <property type="entry name" value="DEXHc_RHA-like"/>
    <property type="match status" value="1"/>
</dbReference>
<dbReference type="GO" id="GO:0005634">
    <property type="term" value="C:nucleus"/>
    <property type="evidence" value="ECO:0007669"/>
    <property type="project" value="TreeGrafter"/>
</dbReference>
<comment type="caution">
    <text evidence="7">The sequence shown here is derived from an EMBL/GenBank/DDBJ whole genome shotgun (WGS) entry which is preliminary data.</text>
</comment>
<dbReference type="Pfam" id="PF00035">
    <property type="entry name" value="dsrm"/>
    <property type="match status" value="1"/>
</dbReference>
<dbReference type="PANTHER" id="PTHR18934:SF229">
    <property type="entry name" value="DEXH-BOX ATP-DEPENDENT RNA HELICASE DEXH3"/>
    <property type="match status" value="1"/>
</dbReference>
<evidence type="ECO:0000313" key="8">
    <source>
        <dbReference type="Proteomes" id="UP000631114"/>
    </source>
</evidence>
<keyword evidence="4" id="KW-0067">ATP-binding</keyword>